<feature type="compositionally biased region" description="Low complexity" evidence="5">
    <location>
        <begin position="36"/>
        <end position="75"/>
    </location>
</feature>
<evidence type="ECO:0000313" key="8">
    <source>
        <dbReference type="Proteomes" id="UP001597280"/>
    </source>
</evidence>
<organism evidence="7 8">
    <name type="scientific">Brachybacterium rhamnosum</name>
    <dbReference type="NCBI Taxonomy" id="173361"/>
    <lineage>
        <taxon>Bacteria</taxon>
        <taxon>Bacillati</taxon>
        <taxon>Actinomycetota</taxon>
        <taxon>Actinomycetes</taxon>
        <taxon>Micrococcales</taxon>
        <taxon>Dermabacteraceae</taxon>
        <taxon>Brachybacterium</taxon>
    </lineage>
</organism>
<keyword evidence="4 6" id="KW-0472">Membrane</keyword>
<feature type="transmembrane region" description="Helical" evidence="6">
    <location>
        <begin position="217"/>
        <end position="240"/>
    </location>
</feature>
<keyword evidence="8" id="KW-1185">Reference proteome</keyword>
<dbReference type="Proteomes" id="UP001597280">
    <property type="component" value="Unassembled WGS sequence"/>
</dbReference>
<evidence type="ECO:0000313" key="7">
    <source>
        <dbReference type="EMBL" id="MFD1835948.1"/>
    </source>
</evidence>
<evidence type="ECO:0000256" key="6">
    <source>
        <dbReference type="SAM" id="Phobius"/>
    </source>
</evidence>
<proteinExistence type="predicted"/>
<dbReference type="InterPro" id="IPR019109">
    <property type="entry name" value="MamF_MmsF"/>
</dbReference>
<feature type="transmembrane region" description="Helical" evidence="6">
    <location>
        <begin position="247"/>
        <end position="268"/>
    </location>
</feature>
<reference evidence="8" key="1">
    <citation type="journal article" date="2019" name="Int. J. Syst. Evol. Microbiol.">
        <title>The Global Catalogue of Microorganisms (GCM) 10K type strain sequencing project: providing services to taxonomists for standard genome sequencing and annotation.</title>
        <authorList>
            <consortium name="The Broad Institute Genomics Platform"/>
            <consortium name="The Broad Institute Genome Sequencing Center for Infectious Disease"/>
            <person name="Wu L."/>
            <person name="Ma J."/>
        </authorList>
    </citation>
    <scope>NUCLEOTIDE SEQUENCE [LARGE SCALE GENOMIC DNA]</scope>
    <source>
        <strain evidence="8">JCM 11650</strain>
    </source>
</reference>
<name>A0ABW4PYM7_9MICO</name>
<feature type="compositionally biased region" description="Low complexity" evidence="5">
    <location>
        <begin position="84"/>
        <end position="127"/>
    </location>
</feature>
<evidence type="ECO:0000256" key="2">
    <source>
        <dbReference type="ARBA" id="ARBA00022692"/>
    </source>
</evidence>
<keyword evidence="3 6" id="KW-1133">Transmembrane helix</keyword>
<comment type="caution">
    <text evidence="7">The sequence shown here is derived from an EMBL/GenBank/DDBJ whole genome shotgun (WGS) entry which is preliminary data.</text>
</comment>
<protein>
    <submittedName>
        <fullName evidence="7">DUF4870 domain-containing protein</fullName>
    </submittedName>
</protein>
<sequence>MSQNEYPHDPFGGRPATDPYQSAPQSSGAEKAASEPAPGTGQAPGSQPAAAPEGAAASSPYAAPQSPYGAPSSAGTGSPYGAPSPHQAPAADGAASAGPAPSGQQPGAQHQPYGAGQPGAGQAPYGAPQGGPQGYTGDAHPSAAPLPPGFSGAYDGPLSGQPVSPSDSRMWSMFAQLSAVLGYVIGAGFLGWVGPLIIFLVYKDRDRYVRYNAAESLNAAIATVIAEVVLSIVITILAVVTLGIGSILFPLVWVPALLHVIFAIVGAVKANQGIWWNYPLNIRLVK</sequence>
<feature type="transmembrane region" description="Helical" evidence="6">
    <location>
        <begin position="179"/>
        <end position="202"/>
    </location>
</feature>
<evidence type="ECO:0000256" key="5">
    <source>
        <dbReference type="SAM" id="MobiDB-lite"/>
    </source>
</evidence>
<dbReference type="RefSeq" id="WP_343905200.1">
    <property type="nucleotide sequence ID" value="NZ_BAAAIS010000003.1"/>
</dbReference>
<comment type="subcellular location">
    <subcellularLocation>
        <location evidence="1">Membrane</location>
        <topology evidence="1">Multi-pass membrane protein</topology>
    </subcellularLocation>
</comment>
<evidence type="ECO:0000256" key="1">
    <source>
        <dbReference type="ARBA" id="ARBA00004141"/>
    </source>
</evidence>
<dbReference type="Pfam" id="PF09685">
    <property type="entry name" value="MamF_MmsF"/>
    <property type="match status" value="1"/>
</dbReference>
<keyword evidence="2 6" id="KW-0812">Transmembrane</keyword>
<gene>
    <name evidence="7" type="ORF">ACFSDA_12810</name>
</gene>
<evidence type="ECO:0000256" key="4">
    <source>
        <dbReference type="ARBA" id="ARBA00023136"/>
    </source>
</evidence>
<accession>A0ABW4PYM7</accession>
<evidence type="ECO:0000256" key="3">
    <source>
        <dbReference type="ARBA" id="ARBA00022989"/>
    </source>
</evidence>
<feature type="region of interest" description="Disordered" evidence="5">
    <location>
        <begin position="1"/>
        <end position="161"/>
    </location>
</feature>
<dbReference type="EMBL" id="JBHUFL010000003">
    <property type="protein sequence ID" value="MFD1835948.1"/>
    <property type="molecule type" value="Genomic_DNA"/>
</dbReference>
<feature type="compositionally biased region" description="Polar residues" evidence="5">
    <location>
        <begin position="19"/>
        <end position="28"/>
    </location>
</feature>